<proteinExistence type="predicted"/>
<gene>
    <name evidence="8 10 11" type="primary">tpsg1</name>
</gene>
<dbReference type="KEGG" id="xtr:548372"/>
<dbReference type="FunFam" id="2.40.10.10:FF:000039">
    <property type="entry name" value="Brain-specific serine protease 4"/>
    <property type="match status" value="1"/>
</dbReference>
<dbReference type="SUPFAM" id="SSF50494">
    <property type="entry name" value="Trypsin-like serine proteases"/>
    <property type="match status" value="1"/>
</dbReference>
<evidence type="ECO:0000313" key="11">
    <source>
        <dbReference type="Xenbase" id="XB-GENE-5893000"/>
    </source>
</evidence>
<dbReference type="GO" id="GO:0005886">
    <property type="term" value="C:plasma membrane"/>
    <property type="evidence" value="ECO:0000318"/>
    <property type="project" value="GO_Central"/>
</dbReference>
<feature type="chain" id="PRO_5044735353" evidence="6">
    <location>
        <begin position="22"/>
        <end position="297"/>
    </location>
</feature>
<feature type="region of interest" description="Disordered" evidence="5">
    <location>
        <begin position="29"/>
        <end position="51"/>
    </location>
</feature>
<dbReference type="CTD" id="25823"/>
<keyword evidence="4" id="KW-1015">Disulfide bond</keyword>
<protein>
    <submittedName>
        <fullName evidence="10">Serine protease 27</fullName>
    </submittedName>
    <submittedName>
        <fullName evidence="8">Tryptase gamma 1</fullName>
    </submittedName>
</protein>
<dbReference type="Gene3D" id="2.40.10.10">
    <property type="entry name" value="Trypsin-like serine proteases"/>
    <property type="match status" value="1"/>
</dbReference>
<evidence type="ECO:0000256" key="4">
    <source>
        <dbReference type="ARBA" id="ARBA00023157"/>
    </source>
</evidence>
<dbReference type="OrthoDB" id="7863416at2759"/>
<accession>K9J7U7</accession>
<dbReference type="InterPro" id="IPR001254">
    <property type="entry name" value="Trypsin_dom"/>
</dbReference>
<dbReference type="GeneID" id="548372"/>
<dbReference type="eggNOG" id="KOG3627">
    <property type="taxonomic scope" value="Eukaryota"/>
</dbReference>
<dbReference type="InterPro" id="IPR043504">
    <property type="entry name" value="Peptidase_S1_PA_chymotrypsin"/>
</dbReference>
<dbReference type="PANTHER" id="PTHR24252:SF7">
    <property type="entry name" value="HYALIN"/>
    <property type="match status" value="1"/>
</dbReference>
<dbReference type="SMART" id="SM00020">
    <property type="entry name" value="Tryp_SPc"/>
    <property type="match status" value="1"/>
</dbReference>
<feature type="compositionally biased region" description="Acidic residues" evidence="5">
    <location>
        <begin position="29"/>
        <end position="41"/>
    </location>
</feature>
<keyword evidence="2" id="KW-0378">Hydrolase</keyword>
<sequence>MDWSHLLRALLLLNLGVYVLAGYDNSDYDQDNDDEIDDNDDDNKPTCGTPVKIDNRIVGGQDAMKGKNPWQVIVWIPGSGYCGGALISSNLVVTVAHCIDGFNASSVVVILGAYKITGNPNEENSVPVQQIIIHPSYNESDNSADIALLQLSQNVPITRYIQPVCVPSASTVFPPGQNCVVTGWGDIELSVIPQRPVVLQETQVRLMSTEQCKSYYDNKGVGSFIKDDMICAVDILGQRGPCLGDGGGPLVTYQNKQWNLVGVASFGFGCGNENPAVYTSVRAYIDWIQQYMYPIDD</sequence>
<dbReference type="OMA" id="DMICAVD"/>
<feature type="domain" description="Peptidase S1" evidence="7">
    <location>
        <begin position="57"/>
        <end position="293"/>
    </location>
</feature>
<dbReference type="RefSeq" id="XP_012826218.1">
    <property type="nucleotide sequence ID" value="XM_012970764.2"/>
</dbReference>
<keyword evidence="6" id="KW-0732">Signal</keyword>
<evidence type="ECO:0000259" key="7">
    <source>
        <dbReference type="PROSITE" id="PS50240"/>
    </source>
</evidence>
<dbReference type="GO" id="GO:0006508">
    <property type="term" value="P:proteolysis"/>
    <property type="evidence" value="ECO:0007669"/>
    <property type="project" value="UniProtKB-KW"/>
</dbReference>
<keyword evidence="1 10" id="KW-0645">Protease</keyword>
<dbReference type="ExpressionAtlas" id="K9J7U7">
    <property type="expression patterns" value="baseline"/>
</dbReference>
<dbReference type="Proteomes" id="UP000008143">
    <property type="component" value="Chromosome 9"/>
</dbReference>
<dbReference type="GeneTree" id="ENSGT00940000164686"/>
<dbReference type="Pfam" id="PF00089">
    <property type="entry name" value="Trypsin"/>
    <property type="match status" value="1"/>
</dbReference>
<reference evidence="8" key="2">
    <citation type="submission" date="2012-12" db="UniProtKB">
        <authorList>
            <consortium name="Ensembl"/>
        </authorList>
    </citation>
    <scope>IDENTIFICATION</scope>
</reference>
<evidence type="ECO:0000313" key="8">
    <source>
        <dbReference type="Ensembl" id="ENSXETP00000013766"/>
    </source>
</evidence>
<dbReference type="InterPro" id="IPR009003">
    <property type="entry name" value="Peptidase_S1_PA"/>
</dbReference>
<name>K9J7U7_XENTR</name>
<evidence type="ECO:0000313" key="10">
    <source>
        <dbReference type="RefSeq" id="XP_012826218.1"/>
    </source>
</evidence>
<evidence type="ECO:0000313" key="9">
    <source>
        <dbReference type="Proteomes" id="UP000008143"/>
    </source>
</evidence>
<dbReference type="PROSITE" id="PS50240">
    <property type="entry name" value="TRYPSIN_DOM"/>
    <property type="match status" value="1"/>
</dbReference>
<dbReference type="AlphaFoldDB" id="K9J7U7"/>
<dbReference type="Bgee" id="ENSXETG00000020742">
    <property type="expression patterns" value="Expressed in skin of body and 2 other cell types or tissues"/>
</dbReference>
<keyword evidence="3" id="KW-0720">Serine protease</keyword>
<dbReference type="HOGENOM" id="CLU_006842_7_0_1"/>
<evidence type="ECO:0000256" key="3">
    <source>
        <dbReference type="ARBA" id="ARBA00022825"/>
    </source>
</evidence>
<evidence type="ECO:0000256" key="1">
    <source>
        <dbReference type="ARBA" id="ARBA00022670"/>
    </source>
</evidence>
<dbReference type="AGR" id="Xenbase:XB-GENE-5893000"/>
<dbReference type="Ensembl" id="ENSXETT00000013766">
    <property type="protein sequence ID" value="ENSXETP00000013766"/>
    <property type="gene ID" value="ENSXETG00000020742"/>
</dbReference>
<dbReference type="InterPro" id="IPR001314">
    <property type="entry name" value="Peptidase_S1A"/>
</dbReference>
<evidence type="ECO:0000256" key="6">
    <source>
        <dbReference type="SAM" id="SignalP"/>
    </source>
</evidence>
<feature type="signal peptide" evidence="6">
    <location>
        <begin position="1"/>
        <end position="21"/>
    </location>
</feature>
<dbReference type="PhylomeDB" id="K9J7U7"/>
<evidence type="ECO:0000256" key="2">
    <source>
        <dbReference type="ARBA" id="ARBA00022801"/>
    </source>
</evidence>
<dbReference type="GO" id="GO:0008236">
    <property type="term" value="F:serine-type peptidase activity"/>
    <property type="evidence" value="ECO:0000318"/>
    <property type="project" value="GO_Central"/>
</dbReference>
<reference evidence="8" key="1">
    <citation type="journal article" date="2010" name="Science">
        <title>The genome of the Western clawed frog Xenopus tropicalis.</title>
        <authorList>
            <person name="Hellsten U."/>
            <person name="Harland R.M."/>
            <person name="Gilchrist M.J."/>
            <person name="Hendrix D."/>
            <person name="Jurka J."/>
            <person name="Kapitonov V."/>
            <person name="Ovcharenko I."/>
            <person name="Putnam N.H."/>
            <person name="Shu S."/>
            <person name="Taher L."/>
            <person name="Blitz I.L."/>
            <person name="Blumberg B."/>
            <person name="Dichmann D.S."/>
            <person name="Dubchak I."/>
            <person name="Amaya E."/>
            <person name="Detter J.C."/>
            <person name="Fletcher R."/>
            <person name="Gerhard D.S."/>
            <person name="Goodstein D."/>
            <person name="Graves T."/>
            <person name="Grigoriev I.V."/>
            <person name="Grimwood J."/>
            <person name="Kawashima T."/>
            <person name="Lindquist E."/>
            <person name="Lucas S.M."/>
            <person name="Mead P.E."/>
            <person name="Mitros T."/>
            <person name="Ogino H."/>
            <person name="Ohta Y."/>
            <person name="Poliakov A.V."/>
            <person name="Pollet N."/>
            <person name="Robert J."/>
            <person name="Salamov A."/>
            <person name="Sater A.K."/>
            <person name="Schmutz J."/>
            <person name="Terry A."/>
            <person name="Vize P.D."/>
            <person name="Warren W.C."/>
            <person name="Wells D."/>
            <person name="Wills A."/>
            <person name="Wilson R.K."/>
            <person name="Zimmerman L.B."/>
            <person name="Zorn A.M."/>
            <person name="Grainger R."/>
            <person name="Grammer T."/>
            <person name="Khokha M.K."/>
            <person name="Richardson P.M."/>
            <person name="Rokhsar D.S."/>
        </authorList>
    </citation>
    <scope>NUCLEOTIDE SEQUENCE [LARGE SCALE GENOMIC DNA]</scope>
    <source>
        <strain evidence="8">Nigerian</strain>
    </source>
</reference>
<organism evidence="8">
    <name type="scientific">Xenopus tropicalis</name>
    <name type="common">Western clawed frog</name>
    <name type="synonym">Silurana tropicalis</name>
    <dbReference type="NCBI Taxonomy" id="8364"/>
    <lineage>
        <taxon>Eukaryota</taxon>
        <taxon>Metazoa</taxon>
        <taxon>Chordata</taxon>
        <taxon>Craniata</taxon>
        <taxon>Vertebrata</taxon>
        <taxon>Euteleostomi</taxon>
        <taxon>Amphibia</taxon>
        <taxon>Batrachia</taxon>
        <taxon>Anura</taxon>
        <taxon>Pipoidea</taxon>
        <taxon>Pipidae</taxon>
        <taxon>Xenopodinae</taxon>
        <taxon>Xenopus</taxon>
        <taxon>Silurana</taxon>
    </lineage>
</organism>
<dbReference type="CDD" id="cd00190">
    <property type="entry name" value="Tryp_SPc"/>
    <property type="match status" value="1"/>
</dbReference>
<keyword evidence="9" id="KW-1185">Reference proteome</keyword>
<dbReference type="Xenbase" id="XB-GENE-5893000">
    <property type="gene designation" value="tpsg1"/>
</dbReference>
<dbReference type="PANTHER" id="PTHR24252">
    <property type="entry name" value="ACROSIN-RELATED"/>
    <property type="match status" value="1"/>
</dbReference>
<dbReference type="GO" id="GO:0004252">
    <property type="term" value="F:serine-type endopeptidase activity"/>
    <property type="evidence" value="ECO:0007669"/>
    <property type="project" value="InterPro"/>
</dbReference>
<reference evidence="10" key="3">
    <citation type="submission" date="2023-09" db="UniProtKB">
        <authorList>
            <consortium name="RefSeq"/>
        </authorList>
    </citation>
    <scope>IDENTIFICATION</scope>
    <source>
        <strain evidence="10">Nigerian</strain>
        <tissue evidence="10">Liver and blood</tissue>
    </source>
</reference>
<dbReference type="PRINTS" id="PR00722">
    <property type="entry name" value="CHYMOTRYPSIN"/>
</dbReference>
<evidence type="ECO:0000256" key="5">
    <source>
        <dbReference type="SAM" id="MobiDB-lite"/>
    </source>
</evidence>